<dbReference type="AlphaFoldDB" id="A0A5B7FN30"/>
<accession>A0A5B7FN30</accession>
<gene>
    <name evidence="2" type="primary">Mi-2_1</name>
    <name evidence="2" type="ORF">E2C01_040604</name>
</gene>
<dbReference type="InterPro" id="IPR009462">
    <property type="entry name" value="CHD_II_SANT-like"/>
</dbReference>
<evidence type="ECO:0000313" key="2">
    <source>
        <dbReference type="EMBL" id="MPC46875.1"/>
    </source>
</evidence>
<dbReference type="GO" id="GO:0004386">
    <property type="term" value="F:helicase activity"/>
    <property type="evidence" value="ECO:0007669"/>
    <property type="project" value="UniProtKB-KW"/>
</dbReference>
<dbReference type="SMART" id="SM01146">
    <property type="entry name" value="DUF1086"/>
    <property type="match status" value="1"/>
</dbReference>
<reference evidence="2 3" key="1">
    <citation type="submission" date="2019-05" db="EMBL/GenBank/DDBJ databases">
        <title>Another draft genome of Portunus trituberculatus and its Hox gene families provides insights of decapod evolution.</title>
        <authorList>
            <person name="Jeong J.-H."/>
            <person name="Song I."/>
            <person name="Kim S."/>
            <person name="Choi T."/>
            <person name="Kim D."/>
            <person name="Ryu S."/>
            <person name="Kim W."/>
        </authorList>
    </citation>
    <scope>NUCLEOTIDE SEQUENCE [LARGE SCALE GENOMIC DNA]</scope>
    <source>
        <tissue evidence="2">Muscle</tissue>
    </source>
</reference>
<name>A0A5B7FN30_PORTR</name>
<organism evidence="2 3">
    <name type="scientific">Portunus trituberculatus</name>
    <name type="common">Swimming crab</name>
    <name type="synonym">Neptunus trituberculatus</name>
    <dbReference type="NCBI Taxonomy" id="210409"/>
    <lineage>
        <taxon>Eukaryota</taxon>
        <taxon>Metazoa</taxon>
        <taxon>Ecdysozoa</taxon>
        <taxon>Arthropoda</taxon>
        <taxon>Crustacea</taxon>
        <taxon>Multicrustacea</taxon>
        <taxon>Malacostraca</taxon>
        <taxon>Eumalacostraca</taxon>
        <taxon>Eucarida</taxon>
        <taxon>Decapoda</taxon>
        <taxon>Pleocyemata</taxon>
        <taxon>Brachyura</taxon>
        <taxon>Eubrachyura</taxon>
        <taxon>Portunoidea</taxon>
        <taxon>Portunidae</taxon>
        <taxon>Portuninae</taxon>
        <taxon>Portunus</taxon>
    </lineage>
</organism>
<keyword evidence="2" id="KW-0378">Hydrolase</keyword>
<dbReference type="Pfam" id="PF06461">
    <property type="entry name" value="CHDII_SANT-like"/>
    <property type="match status" value="1"/>
</dbReference>
<dbReference type="GO" id="GO:0016705">
    <property type="term" value="F:oxidoreductase activity, acting on paired donors, with incorporation or reduction of molecular oxygen"/>
    <property type="evidence" value="ECO:0007669"/>
    <property type="project" value="InterPro"/>
</dbReference>
<keyword evidence="2" id="KW-0347">Helicase</keyword>
<evidence type="ECO:0000313" key="3">
    <source>
        <dbReference type="Proteomes" id="UP000324222"/>
    </source>
</evidence>
<sequence>MYFLLFGFGRHLCIASSTRLLNTHVELFILKERSPSSRLVRDLRGKSEKCFRAYTSLFMRHLCEPGNDNAETFADGVPREGLSRQHVLTRIGVMSLIRKKVN</sequence>
<dbReference type="PROSITE" id="PS00086">
    <property type="entry name" value="CYTOCHROME_P450"/>
    <property type="match status" value="1"/>
</dbReference>
<keyword evidence="2" id="KW-0067">ATP-binding</keyword>
<comment type="caution">
    <text evidence="2">The sequence shown here is derived from an EMBL/GenBank/DDBJ whole genome shotgun (WGS) entry which is preliminary data.</text>
</comment>
<keyword evidence="2" id="KW-0547">Nucleotide-binding</keyword>
<dbReference type="GO" id="GO:0005506">
    <property type="term" value="F:iron ion binding"/>
    <property type="evidence" value="ECO:0007669"/>
    <property type="project" value="InterPro"/>
</dbReference>
<dbReference type="EMBL" id="VSRR010007429">
    <property type="protein sequence ID" value="MPC46875.1"/>
    <property type="molecule type" value="Genomic_DNA"/>
</dbReference>
<proteinExistence type="predicted"/>
<evidence type="ECO:0000259" key="1">
    <source>
        <dbReference type="SMART" id="SM01146"/>
    </source>
</evidence>
<dbReference type="InterPro" id="IPR017972">
    <property type="entry name" value="Cyt_P450_CS"/>
</dbReference>
<dbReference type="OrthoDB" id="5857104at2759"/>
<keyword evidence="2" id="KW-0238">DNA-binding</keyword>
<dbReference type="GO" id="GO:0006338">
    <property type="term" value="P:chromatin remodeling"/>
    <property type="evidence" value="ECO:0007669"/>
    <property type="project" value="InterPro"/>
</dbReference>
<dbReference type="GO" id="GO:0003677">
    <property type="term" value="F:DNA binding"/>
    <property type="evidence" value="ECO:0007669"/>
    <property type="project" value="UniProtKB-KW"/>
</dbReference>
<feature type="domain" description="CHD subfamily II SANT-like" evidence="1">
    <location>
        <begin position="13"/>
        <end position="102"/>
    </location>
</feature>
<dbReference type="Proteomes" id="UP000324222">
    <property type="component" value="Unassembled WGS sequence"/>
</dbReference>
<keyword evidence="3" id="KW-1185">Reference proteome</keyword>
<protein>
    <submittedName>
        <fullName evidence="2">Chromodomain-helicase-DNA-binding protein Mi-2</fullName>
    </submittedName>
</protein>